<protein>
    <submittedName>
        <fullName evidence="1">Unannotated protein</fullName>
    </submittedName>
</protein>
<evidence type="ECO:0000313" key="1">
    <source>
        <dbReference type="EMBL" id="CAB4534018.1"/>
    </source>
</evidence>
<dbReference type="Gene3D" id="3.40.430.10">
    <property type="entry name" value="Dihydrofolate Reductase, subunit A"/>
    <property type="match status" value="1"/>
</dbReference>
<accession>A0A6J6B6E8</accession>
<organism evidence="1">
    <name type="scientific">freshwater metagenome</name>
    <dbReference type="NCBI Taxonomy" id="449393"/>
    <lineage>
        <taxon>unclassified sequences</taxon>
        <taxon>metagenomes</taxon>
        <taxon>ecological metagenomes</taxon>
    </lineage>
</organism>
<sequence length="165" mass="18018">MSVFASLVVGADGATSKHGSSRAISSGVDRSSFLARRRTVDFIFIGGQTARTEPYHRTPVPVVVSSHSMVNALADNRLAHWWNLSPEAAIEKGIKKFGPNVLVESGVVMLKHLLSAKLLDGIYLSVTDIKGGDDVIDFEMLLQNFMSIERQMIGDTLFIEAKTLK</sequence>
<reference evidence="1" key="1">
    <citation type="submission" date="2020-05" db="EMBL/GenBank/DDBJ databases">
        <authorList>
            <person name="Chiriac C."/>
            <person name="Salcher M."/>
            <person name="Ghai R."/>
            <person name="Kavagutti S V."/>
        </authorList>
    </citation>
    <scope>NUCLEOTIDE SEQUENCE</scope>
</reference>
<name>A0A6J6B6E8_9ZZZZ</name>
<dbReference type="SUPFAM" id="SSF53597">
    <property type="entry name" value="Dihydrofolate reductase-like"/>
    <property type="match status" value="1"/>
</dbReference>
<dbReference type="AlphaFoldDB" id="A0A6J6B6E8"/>
<dbReference type="EMBL" id="CAEZSK010000015">
    <property type="protein sequence ID" value="CAB4534018.1"/>
    <property type="molecule type" value="Genomic_DNA"/>
</dbReference>
<proteinExistence type="predicted"/>
<gene>
    <name evidence="1" type="ORF">UFOPK1419_00213</name>
</gene>
<dbReference type="InterPro" id="IPR024072">
    <property type="entry name" value="DHFR-like_dom_sf"/>
</dbReference>